<reference evidence="1" key="1">
    <citation type="submission" date="2025-08" db="UniProtKB">
        <authorList>
            <consortium name="RefSeq"/>
        </authorList>
    </citation>
    <scope>IDENTIFICATION</scope>
</reference>
<evidence type="ECO:0000313" key="1">
    <source>
        <dbReference type="RefSeq" id="XP_016453235.1"/>
    </source>
</evidence>
<gene>
    <name evidence="1" type="primary">LOC107777663</name>
</gene>
<organism evidence="1">
    <name type="scientific">Nicotiana tabacum</name>
    <name type="common">Common tobacco</name>
    <dbReference type="NCBI Taxonomy" id="4097"/>
    <lineage>
        <taxon>Eukaryota</taxon>
        <taxon>Viridiplantae</taxon>
        <taxon>Streptophyta</taxon>
        <taxon>Embryophyta</taxon>
        <taxon>Tracheophyta</taxon>
        <taxon>Spermatophyta</taxon>
        <taxon>Magnoliopsida</taxon>
        <taxon>eudicotyledons</taxon>
        <taxon>Gunneridae</taxon>
        <taxon>Pentapetalae</taxon>
        <taxon>asterids</taxon>
        <taxon>lamiids</taxon>
        <taxon>Solanales</taxon>
        <taxon>Solanaceae</taxon>
        <taxon>Nicotianoideae</taxon>
        <taxon>Nicotianeae</taxon>
        <taxon>Nicotiana</taxon>
    </lineage>
</organism>
<dbReference type="RefSeq" id="XP_016453235.1">
    <property type="nucleotide sequence ID" value="XM_016597749.1"/>
</dbReference>
<dbReference type="PANTHER" id="PTHR46238">
    <property type="entry name" value="REVERSE TRANSCRIPTASE DOMAIN-CONTAINING PROTEIN"/>
    <property type="match status" value="1"/>
</dbReference>
<name>A0A1S3YMS6_TOBAC</name>
<dbReference type="PANTHER" id="PTHR46238:SF8">
    <property type="entry name" value="ENDONUCLEASE_EXONUCLEASE_PHOSPHATASE DOMAIN-CONTAINING PROTEIN"/>
    <property type="match status" value="1"/>
</dbReference>
<dbReference type="OrthoDB" id="771045at2759"/>
<accession>A0A1S3YMS6</accession>
<proteinExistence type="predicted"/>
<sequence>MDLKLNKQVISRRGSLKCLGSIIQGDGEIDEDITHRIGAGRMKWRLASSVLCNKNVPLKLKDRIRNKVSWDKVDVAPVEDKMAEVRLRWFRHVKKKSAEALVRRCERLALMGIVYP</sequence>
<dbReference type="AlphaFoldDB" id="A0A1S3YMS6"/>
<dbReference type="KEGG" id="nta:107777663"/>
<dbReference type="PaxDb" id="4097-A0A1S3YMS6"/>
<protein>
    <submittedName>
        <fullName evidence="1">Uncharacterized protein</fullName>
    </submittedName>
</protein>